<dbReference type="CDD" id="cd11035">
    <property type="entry name" value="P450cam-like"/>
    <property type="match status" value="1"/>
</dbReference>
<dbReference type="GO" id="GO:0005506">
    <property type="term" value="F:iron ion binding"/>
    <property type="evidence" value="ECO:0007669"/>
    <property type="project" value="InterPro"/>
</dbReference>
<organism evidence="2 3">
    <name type="scientific">Rhizorhabdus histidinilytica</name>
    <dbReference type="NCBI Taxonomy" id="439228"/>
    <lineage>
        <taxon>Bacteria</taxon>
        <taxon>Pseudomonadati</taxon>
        <taxon>Pseudomonadota</taxon>
        <taxon>Alphaproteobacteria</taxon>
        <taxon>Sphingomonadales</taxon>
        <taxon>Sphingomonadaceae</taxon>
        <taxon>Rhizorhabdus</taxon>
    </lineage>
</organism>
<dbReference type="PANTHER" id="PTHR46696:SF6">
    <property type="entry name" value="P450, PUTATIVE (EUROFUNG)-RELATED"/>
    <property type="match status" value="1"/>
</dbReference>
<dbReference type="Proteomes" id="UP000189818">
    <property type="component" value="Unassembled WGS sequence"/>
</dbReference>
<reference evidence="3" key="1">
    <citation type="submission" date="2017-02" db="EMBL/GenBank/DDBJ databases">
        <authorList>
            <person name="Varghese N."/>
            <person name="Submissions S."/>
        </authorList>
    </citation>
    <scope>NUCLEOTIDE SEQUENCE [LARGE SCALE GENOMIC DNA]</scope>
    <source>
        <strain evidence="3">UM2</strain>
    </source>
</reference>
<evidence type="ECO:0000256" key="1">
    <source>
        <dbReference type="ARBA" id="ARBA00010617"/>
    </source>
</evidence>
<dbReference type="GO" id="GO:0004497">
    <property type="term" value="F:monooxygenase activity"/>
    <property type="evidence" value="ECO:0007669"/>
    <property type="project" value="InterPro"/>
</dbReference>
<gene>
    <name evidence="2" type="ORF">SAMN06295920_10788</name>
</gene>
<evidence type="ECO:0000313" key="2">
    <source>
        <dbReference type="EMBL" id="SKB85174.1"/>
    </source>
</evidence>
<dbReference type="SUPFAM" id="SSF48264">
    <property type="entry name" value="Cytochrome P450"/>
    <property type="match status" value="1"/>
</dbReference>
<name>A0A1T5EMG7_9SPHN</name>
<comment type="similarity">
    <text evidence="1">Belongs to the cytochrome P450 family.</text>
</comment>
<dbReference type="Pfam" id="PF00067">
    <property type="entry name" value="p450"/>
    <property type="match status" value="1"/>
</dbReference>
<dbReference type="InterPro" id="IPR001128">
    <property type="entry name" value="Cyt_P450"/>
</dbReference>
<dbReference type="RefSeq" id="WP_079649187.1">
    <property type="nucleotide sequence ID" value="NZ_FUYM01000007.1"/>
</dbReference>
<dbReference type="Gene3D" id="1.10.630.10">
    <property type="entry name" value="Cytochrome P450"/>
    <property type="match status" value="1"/>
</dbReference>
<dbReference type="PRINTS" id="PR00385">
    <property type="entry name" value="P450"/>
</dbReference>
<dbReference type="STRING" id="439228.SAMN06295920_10788"/>
<dbReference type="InterPro" id="IPR036396">
    <property type="entry name" value="Cyt_P450_sf"/>
</dbReference>
<accession>A0A1T5EMG7</accession>
<dbReference type="EMBL" id="FUYM01000007">
    <property type="protein sequence ID" value="SKB85174.1"/>
    <property type="molecule type" value="Genomic_DNA"/>
</dbReference>
<sequence length="389" mass="43924">MRAQVDFDYYAVKPVGGDIQLGWKTLHEGPDMFWTPRNGGHWVVTRAEDIYDIYRDDERFCTEFVAIPKEEERERKFAPAERDGAEHLDFRKAIMPLFSPKAIGLLEEKARTMSIRLIEEMKPRGHCDYVADFAAKLPIAIFLSMMDLPLEDHKLLAPHVDAIARSPDHAAISRAFNTMIDYLDGKIAERAARPGDDALSHLMRSRINGEPISRDDLLSLSANVMFAGLDTVVAGLSFTARFLAMHPDHRRALSGDPEKIPDAIEEILRRHGIANLARTVRHRTEYKGVVLEPGEMILLPTSLYGLDERRFDDPLSVDFDRSDKRHVAFAVGSHRCVGSHLARMELRVATTEWLKRIPDFEVADPDGVVARSGRLNTLSALPLRWPAAN</sequence>
<dbReference type="GO" id="GO:0020037">
    <property type="term" value="F:heme binding"/>
    <property type="evidence" value="ECO:0007669"/>
    <property type="project" value="InterPro"/>
</dbReference>
<dbReference type="PRINTS" id="PR00359">
    <property type="entry name" value="BP450"/>
</dbReference>
<dbReference type="InterPro" id="IPR002397">
    <property type="entry name" value="Cyt_P450_B"/>
</dbReference>
<dbReference type="AlphaFoldDB" id="A0A1T5EMG7"/>
<evidence type="ECO:0000313" key="3">
    <source>
        <dbReference type="Proteomes" id="UP000189818"/>
    </source>
</evidence>
<dbReference type="OrthoDB" id="5522954at2"/>
<keyword evidence="3" id="KW-1185">Reference proteome</keyword>
<dbReference type="PANTHER" id="PTHR46696">
    <property type="entry name" value="P450, PUTATIVE (EUROFUNG)-RELATED"/>
    <property type="match status" value="1"/>
</dbReference>
<dbReference type="GO" id="GO:0016705">
    <property type="term" value="F:oxidoreductase activity, acting on paired donors, with incorporation or reduction of molecular oxygen"/>
    <property type="evidence" value="ECO:0007669"/>
    <property type="project" value="InterPro"/>
</dbReference>
<protein>
    <submittedName>
        <fullName evidence="2">Cytochrome P450</fullName>
    </submittedName>
</protein>
<proteinExistence type="inferred from homology"/>